<keyword evidence="10 12" id="KW-0238">DNA-binding</keyword>
<comment type="cofactor">
    <cofactor evidence="12 13 14">
        <name>Zn(2+)</name>
        <dbReference type="ChEBI" id="CHEBI:29105"/>
    </cofactor>
    <text evidence="12 13 14">Binds 1 zinc ion per monomer.</text>
</comment>
<dbReference type="FunFam" id="3.90.580.10:FF:000001">
    <property type="entry name" value="DNA primase"/>
    <property type="match status" value="1"/>
</dbReference>
<evidence type="ECO:0000256" key="6">
    <source>
        <dbReference type="ARBA" id="ARBA00022723"/>
    </source>
</evidence>
<dbReference type="PIRSF" id="PIRSF002811">
    <property type="entry name" value="DnaG"/>
    <property type="match status" value="1"/>
</dbReference>
<evidence type="ECO:0000313" key="20">
    <source>
        <dbReference type="Proteomes" id="UP000198548"/>
    </source>
</evidence>
<proteinExistence type="inferred from homology"/>
<evidence type="ECO:0000313" key="19">
    <source>
        <dbReference type="EMBL" id="SEL67897.1"/>
    </source>
</evidence>
<dbReference type="PROSITE" id="PS50880">
    <property type="entry name" value="TOPRIM"/>
    <property type="match status" value="1"/>
</dbReference>
<name>A0A1H7S8P1_9LACT</name>
<dbReference type="GO" id="GO:0008270">
    <property type="term" value="F:zinc ion binding"/>
    <property type="evidence" value="ECO:0007669"/>
    <property type="project" value="UniProtKB-UniRule"/>
</dbReference>
<evidence type="ECO:0000256" key="2">
    <source>
        <dbReference type="ARBA" id="ARBA00022515"/>
    </source>
</evidence>
<evidence type="ECO:0000256" key="13">
    <source>
        <dbReference type="PIRNR" id="PIRNR002811"/>
    </source>
</evidence>
<dbReference type="Proteomes" id="UP000198548">
    <property type="component" value="Unassembled WGS sequence"/>
</dbReference>
<keyword evidence="11 12" id="KW-0804">Transcription</keyword>
<dbReference type="GO" id="GO:0003677">
    <property type="term" value="F:DNA binding"/>
    <property type="evidence" value="ECO:0007669"/>
    <property type="project" value="UniProtKB-KW"/>
</dbReference>
<dbReference type="InterPro" id="IPR002694">
    <property type="entry name" value="Znf_CHC2"/>
</dbReference>
<dbReference type="GO" id="GO:1990077">
    <property type="term" value="C:primosome complex"/>
    <property type="evidence" value="ECO:0007669"/>
    <property type="project" value="UniProtKB-KW"/>
</dbReference>
<keyword evidence="4 12" id="KW-0548">Nucleotidyltransferase</keyword>
<dbReference type="HAMAP" id="MF_00974">
    <property type="entry name" value="DNA_primase_DnaG"/>
    <property type="match status" value="1"/>
</dbReference>
<dbReference type="EC" id="2.7.7.101" evidence="12"/>
<dbReference type="GO" id="GO:0003899">
    <property type="term" value="F:DNA-directed RNA polymerase activity"/>
    <property type="evidence" value="ECO:0007669"/>
    <property type="project" value="UniProtKB-UniRule"/>
</dbReference>
<evidence type="ECO:0000256" key="9">
    <source>
        <dbReference type="ARBA" id="ARBA00022842"/>
    </source>
</evidence>
<comment type="function">
    <text evidence="12 13">RNA polymerase that catalyzes the synthesis of short RNA molecules used as primers for DNA polymerase during DNA replication.</text>
</comment>
<dbReference type="Proteomes" id="UP000321425">
    <property type="component" value="Unassembled WGS sequence"/>
</dbReference>
<dbReference type="Gene3D" id="3.40.1360.10">
    <property type="match status" value="1"/>
</dbReference>
<evidence type="ECO:0000256" key="15">
    <source>
        <dbReference type="SAM" id="Coils"/>
    </source>
</evidence>
<comment type="subunit">
    <text evidence="12">Monomer. Interacts with DnaB.</text>
</comment>
<keyword evidence="6 12" id="KW-0479">Metal-binding</keyword>
<feature type="compositionally biased region" description="Basic residues" evidence="16">
    <location>
        <begin position="449"/>
        <end position="458"/>
    </location>
</feature>
<dbReference type="InterPro" id="IPR050219">
    <property type="entry name" value="DnaG_primase"/>
</dbReference>
<dbReference type="EMBL" id="BJUX01000010">
    <property type="protein sequence ID" value="GEK89068.1"/>
    <property type="molecule type" value="Genomic_DNA"/>
</dbReference>
<dbReference type="InterPro" id="IPR016136">
    <property type="entry name" value="DNA_helicase_N/primase_C"/>
</dbReference>
<feature type="region of interest" description="Disordered" evidence="16">
    <location>
        <begin position="443"/>
        <end position="470"/>
    </location>
</feature>
<sequence>MSRIPDETINSIREQTDIVQVISQYLQLRKSGQNHFASCPFHDDKTPSFSVSEKKQIYHCFSCGRGGNVFSFLQEIEGISFVEAVGKTADLADIPVDQTLFDQAAQNRPNADSTRGKLLSVYEKAEHFYHHVLVNTKAGEAAYQYLLDRGMTEESIDTFKIGFSPPQRESLKMYLENEDLSETEILKKSGLFSDRDDDKFYDRFTNRILFPIKDAKGHTVAFSGRAFMDNEDGQMRTAKYMNSPETELFNKRRVLFNYDKARPVIRREGEVLLFEGFMDVISAWQAGVRNGLATMGTSLTEEQVRTLDKVTDHVVIAYDGDSAGLEAIKRATDFIANETHFSIEIAAFPEKMDPDDFIQKRGAEAFKDFLAHGRDTLMSFLMKYHKKEVNLNNESDRLKYIDTVLNELTRVTSAVEREMYLNQLAETFELSTDSLKEQMHGHIVENQKERRKQQKKRSERQQTKTPVPEHPTVVLRQNKPKQTAVMKAENALLHRLFTNNDVWPKLNALDKELAFSIESNQLLFILYEEFYHSHDHPNVQSFIDFLPDEKLKSRASEIMWLSLSEDIAPGEIEDYLNLICNRQPLEDRIKNKREELVDAQRSGDKQRQQSLSIEIINLYRQLKNK</sequence>
<feature type="zinc finger region" description="CHC2-type" evidence="12 14">
    <location>
        <begin position="39"/>
        <end position="63"/>
    </location>
</feature>
<accession>A0A1H7S8P1</accession>
<evidence type="ECO:0000256" key="4">
    <source>
        <dbReference type="ARBA" id="ARBA00022695"/>
    </source>
</evidence>
<dbReference type="Gene3D" id="3.90.580.10">
    <property type="entry name" value="Zinc finger, CHC2-type domain"/>
    <property type="match status" value="1"/>
</dbReference>
<evidence type="ECO:0000256" key="8">
    <source>
        <dbReference type="ARBA" id="ARBA00022833"/>
    </source>
</evidence>
<keyword evidence="15" id="KW-0175">Coiled coil</keyword>
<keyword evidence="2 12" id="KW-0639">Primosome</keyword>
<dbReference type="GO" id="GO:0005737">
    <property type="term" value="C:cytoplasm"/>
    <property type="evidence" value="ECO:0007669"/>
    <property type="project" value="TreeGrafter"/>
</dbReference>
<feature type="coiled-coil region" evidence="15">
    <location>
        <begin position="582"/>
        <end position="609"/>
    </location>
</feature>
<evidence type="ECO:0000256" key="10">
    <source>
        <dbReference type="ARBA" id="ARBA00023125"/>
    </source>
</evidence>
<dbReference type="RefSeq" id="WP_091487256.1">
    <property type="nucleotide sequence ID" value="NZ_BJUX01000010.1"/>
</dbReference>
<dbReference type="SMART" id="SM00493">
    <property type="entry name" value="TOPRIM"/>
    <property type="match status" value="1"/>
</dbReference>
<dbReference type="GO" id="GO:0006269">
    <property type="term" value="P:DNA replication, synthesis of primer"/>
    <property type="evidence" value="ECO:0007669"/>
    <property type="project" value="UniProtKB-UniRule"/>
</dbReference>
<organism evidence="19 20">
    <name type="scientific">Alkalibacterium putridalgicola</name>
    <dbReference type="NCBI Taxonomy" id="426703"/>
    <lineage>
        <taxon>Bacteria</taxon>
        <taxon>Bacillati</taxon>
        <taxon>Bacillota</taxon>
        <taxon>Bacilli</taxon>
        <taxon>Lactobacillales</taxon>
        <taxon>Carnobacteriaceae</taxon>
        <taxon>Alkalibacterium</taxon>
    </lineage>
</organism>
<dbReference type="InterPro" id="IPR013264">
    <property type="entry name" value="DNAG_N"/>
</dbReference>
<dbReference type="Pfam" id="PF01807">
    <property type="entry name" value="Zn_ribbon_DnaG"/>
    <property type="match status" value="1"/>
</dbReference>
<keyword evidence="3 12" id="KW-0808">Transferase</keyword>
<keyword evidence="7 12" id="KW-0863">Zinc-finger</keyword>
<dbReference type="OrthoDB" id="9803773at2"/>
<keyword evidence="21" id="KW-1185">Reference proteome</keyword>
<evidence type="ECO:0000256" key="14">
    <source>
        <dbReference type="PIRSR" id="PIRSR002811-1"/>
    </source>
</evidence>
<evidence type="ECO:0000256" key="1">
    <source>
        <dbReference type="ARBA" id="ARBA00022478"/>
    </source>
</evidence>
<evidence type="ECO:0000313" key="21">
    <source>
        <dbReference type="Proteomes" id="UP000321425"/>
    </source>
</evidence>
<keyword evidence="5 12" id="KW-0235">DNA replication</keyword>
<evidence type="ECO:0000256" key="16">
    <source>
        <dbReference type="SAM" id="MobiDB-lite"/>
    </source>
</evidence>
<dbReference type="SUPFAM" id="SSF57783">
    <property type="entry name" value="Zinc beta-ribbon"/>
    <property type="match status" value="1"/>
</dbReference>
<evidence type="ECO:0000256" key="12">
    <source>
        <dbReference type="HAMAP-Rule" id="MF_00974"/>
    </source>
</evidence>
<comment type="similarity">
    <text evidence="12 13">Belongs to the DnaG primase family.</text>
</comment>
<dbReference type="InterPro" id="IPR037068">
    <property type="entry name" value="DNA_primase_core_N_sf"/>
</dbReference>
<reference evidence="19 20" key="1">
    <citation type="submission" date="2016-10" db="EMBL/GenBank/DDBJ databases">
        <authorList>
            <person name="de Groot N.N."/>
        </authorList>
    </citation>
    <scope>NUCLEOTIDE SEQUENCE [LARGE SCALE GENOMIC DNA]</scope>
    <source>
        <strain evidence="19 20">DSM 19182</strain>
    </source>
</reference>
<dbReference type="InterPro" id="IPR036977">
    <property type="entry name" value="DNA_primase_Znf_CHC2"/>
</dbReference>
<dbReference type="Pfam" id="PF13155">
    <property type="entry name" value="Toprim_2"/>
    <property type="match status" value="1"/>
</dbReference>
<dbReference type="InterPro" id="IPR030846">
    <property type="entry name" value="DnaG_bac"/>
</dbReference>
<keyword evidence="8 12" id="KW-0862">Zinc</keyword>
<keyword evidence="9" id="KW-0460">Magnesium</keyword>
<comment type="domain">
    <text evidence="12">Contains an N-terminal zinc-binding domain, a central core domain that contains the primase activity, and a C-terminal DnaB-binding domain.</text>
</comment>
<dbReference type="InterPro" id="IPR034151">
    <property type="entry name" value="TOPRIM_DnaG_bac"/>
</dbReference>
<evidence type="ECO:0000256" key="7">
    <source>
        <dbReference type="ARBA" id="ARBA00022771"/>
    </source>
</evidence>
<reference evidence="18 21" key="2">
    <citation type="submission" date="2019-07" db="EMBL/GenBank/DDBJ databases">
        <title>Whole genome shotgun sequence of Alkalibacterium putridalgicola NBRC 103243.</title>
        <authorList>
            <person name="Hosoyama A."/>
            <person name="Uohara A."/>
            <person name="Ohji S."/>
            <person name="Ichikawa N."/>
        </authorList>
    </citation>
    <scope>NUCLEOTIDE SEQUENCE [LARGE SCALE GENOMIC DNA]</scope>
    <source>
        <strain evidence="18 21">NBRC 103243</strain>
    </source>
</reference>
<dbReference type="SUPFAM" id="SSF56731">
    <property type="entry name" value="DNA primase core"/>
    <property type="match status" value="1"/>
</dbReference>
<dbReference type="SMART" id="SM00400">
    <property type="entry name" value="ZnF_CHCC"/>
    <property type="match status" value="1"/>
</dbReference>
<dbReference type="NCBIfam" id="TIGR01391">
    <property type="entry name" value="dnaG"/>
    <property type="match status" value="1"/>
</dbReference>
<feature type="domain" description="Toprim" evidence="17">
    <location>
        <begin position="269"/>
        <end position="351"/>
    </location>
</feature>
<evidence type="ECO:0000313" key="18">
    <source>
        <dbReference type="EMBL" id="GEK89068.1"/>
    </source>
</evidence>
<comment type="catalytic activity">
    <reaction evidence="12">
        <text>ssDNA + n NTP = ssDNA/pppN(pN)n-1 hybrid + (n-1) diphosphate.</text>
        <dbReference type="EC" id="2.7.7.101"/>
    </reaction>
</comment>
<dbReference type="Gene3D" id="1.10.860.10">
    <property type="entry name" value="DNAb Helicase, Chain A"/>
    <property type="match status" value="1"/>
</dbReference>
<keyword evidence="1 12" id="KW-0240">DNA-directed RNA polymerase</keyword>
<protein>
    <recommendedName>
        <fullName evidence="12 13">DNA primase</fullName>
        <ecNumber evidence="12">2.7.7.101</ecNumber>
    </recommendedName>
</protein>
<dbReference type="PANTHER" id="PTHR30313">
    <property type="entry name" value="DNA PRIMASE"/>
    <property type="match status" value="1"/>
</dbReference>
<dbReference type="Pfam" id="PF10410">
    <property type="entry name" value="DnaB_bind"/>
    <property type="match status" value="1"/>
</dbReference>
<dbReference type="InterPro" id="IPR019475">
    <property type="entry name" value="DNA_primase_DnaB-bd"/>
</dbReference>
<dbReference type="GO" id="GO:0000428">
    <property type="term" value="C:DNA-directed RNA polymerase complex"/>
    <property type="evidence" value="ECO:0007669"/>
    <property type="project" value="UniProtKB-KW"/>
</dbReference>
<dbReference type="Pfam" id="PF08275">
    <property type="entry name" value="DNAG_N"/>
    <property type="match status" value="1"/>
</dbReference>
<dbReference type="Gene3D" id="3.90.980.10">
    <property type="entry name" value="DNA primase, catalytic core, N-terminal domain"/>
    <property type="match status" value="1"/>
</dbReference>
<evidence type="ECO:0000256" key="5">
    <source>
        <dbReference type="ARBA" id="ARBA00022705"/>
    </source>
</evidence>
<dbReference type="CDD" id="cd03364">
    <property type="entry name" value="TOPRIM_DnaG_primases"/>
    <property type="match status" value="1"/>
</dbReference>
<dbReference type="InterPro" id="IPR006295">
    <property type="entry name" value="DNA_primase_DnaG"/>
</dbReference>
<dbReference type="InterPro" id="IPR006171">
    <property type="entry name" value="TOPRIM_dom"/>
</dbReference>
<dbReference type="PANTHER" id="PTHR30313:SF2">
    <property type="entry name" value="DNA PRIMASE"/>
    <property type="match status" value="1"/>
</dbReference>
<evidence type="ECO:0000256" key="11">
    <source>
        <dbReference type="ARBA" id="ARBA00023163"/>
    </source>
</evidence>
<dbReference type="STRING" id="426703.SAMN04488100_10718"/>
<dbReference type="EMBL" id="FOBL01000007">
    <property type="protein sequence ID" value="SEL67897.1"/>
    <property type="molecule type" value="Genomic_DNA"/>
</dbReference>
<evidence type="ECO:0000259" key="17">
    <source>
        <dbReference type="PROSITE" id="PS50880"/>
    </source>
</evidence>
<dbReference type="AlphaFoldDB" id="A0A1H7S8P1"/>
<evidence type="ECO:0000256" key="3">
    <source>
        <dbReference type="ARBA" id="ARBA00022679"/>
    </source>
</evidence>
<gene>
    <name evidence="12 18" type="primary">dnaG</name>
    <name evidence="18" type="ORF">APU01nite_11070</name>
    <name evidence="19" type="ORF">SAMN04488100_10718</name>
</gene>